<protein>
    <submittedName>
        <fullName evidence="8">Dihydroorotate dehydrogenase family protein</fullName>
    </submittedName>
</protein>
<dbReference type="GO" id="GO:0005737">
    <property type="term" value="C:cytoplasm"/>
    <property type="evidence" value="ECO:0007669"/>
    <property type="project" value="InterPro"/>
</dbReference>
<gene>
    <name evidence="8" type="ORF">MPLG2_2719</name>
</gene>
<dbReference type="GO" id="GO:0006207">
    <property type="term" value="P:'de novo' pyrimidine nucleobase biosynthetic process"/>
    <property type="evidence" value="ECO:0007669"/>
    <property type="project" value="TreeGrafter"/>
</dbReference>
<evidence type="ECO:0000313" key="9">
    <source>
        <dbReference type="Proteomes" id="UP000238164"/>
    </source>
</evidence>
<dbReference type="NCBIfam" id="NF005741">
    <property type="entry name" value="PRK07565.1"/>
    <property type="match status" value="1"/>
</dbReference>
<keyword evidence="3" id="KW-0285">Flavoprotein</keyword>
<dbReference type="InterPro" id="IPR012135">
    <property type="entry name" value="Dihydroorotate_DH_1_2"/>
</dbReference>
<dbReference type="Proteomes" id="UP000238164">
    <property type="component" value="Chromosome 1"/>
</dbReference>
<dbReference type="GO" id="GO:0004152">
    <property type="term" value="F:dihydroorotate dehydrogenase activity"/>
    <property type="evidence" value="ECO:0007669"/>
    <property type="project" value="InterPro"/>
</dbReference>
<dbReference type="UniPathway" id="UPA00070"/>
<comment type="pathway">
    <text evidence="2">Pyrimidine metabolism; UMP biosynthesis via de novo pathway.</text>
</comment>
<evidence type="ECO:0000256" key="2">
    <source>
        <dbReference type="ARBA" id="ARBA00004725"/>
    </source>
</evidence>
<evidence type="ECO:0000256" key="1">
    <source>
        <dbReference type="ARBA" id="ARBA00001917"/>
    </source>
</evidence>
<evidence type="ECO:0000256" key="3">
    <source>
        <dbReference type="ARBA" id="ARBA00022630"/>
    </source>
</evidence>
<keyword evidence="4" id="KW-0288">FMN</keyword>
<dbReference type="AlphaFoldDB" id="A0A2N9JK11"/>
<keyword evidence="9" id="KW-1185">Reference proteome</keyword>
<dbReference type="OrthoDB" id="9794954at2"/>
<reference evidence="8 9" key="1">
    <citation type="submission" date="2018-02" db="EMBL/GenBank/DDBJ databases">
        <authorList>
            <person name="Cohen D.B."/>
            <person name="Kent A.D."/>
        </authorList>
    </citation>
    <scope>NUCLEOTIDE SEQUENCE [LARGE SCALE GENOMIC DNA]</scope>
    <source>
        <strain evidence="8">1</strain>
    </source>
</reference>
<keyword evidence="6" id="KW-0560">Oxidoreductase</keyword>
<dbReference type="PIRSF" id="PIRSF000164">
    <property type="entry name" value="DHO_oxidase"/>
    <property type="match status" value="1"/>
</dbReference>
<dbReference type="PANTHER" id="PTHR48109">
    <property type="entry name" value="DIHYDROOROTATE DEHYDROGENASE (QUINONE), MITOCHONDRIAL-RELATED"/>
    <property type="match status" value="1"/>
</dbReference>
<comment type="cofactor">
    <cofactor evidence="1">
        <name>FMN</name>
        <dbReference type="ChEBI" id="CHEBI:58210"/>
    </cofactor>
</comment>
<feature type="domain" description="Dihydroorotate dehydrogenase catalytic" evidence="7">
    <location>
        <begin position="96"/>
        <end position="292"/>
    </location>
</feature>
<proteinExistence type="predicted"/>
<dbReference type="SUPFAM" id="SSF51395">
    <property type="entry name" value="FMN-linked oxidoreductases"/>
    <property type="match status" value="1"/>
</dbReference>
<evidence type="ECO:0000313" key="8">
    <source>
        <dbReference type="EMBL" id="SPD87749.1"/>
    </source>
</evidence>
<evidence type="ECO:0000256" key="6">
    <source>
        <dbReference type="ARBA" id="ARBA00023002"/>
    </source>
</evidence>
<keyword evidence="5" id="KW-0665">Pyrimidine biosynthesis</keyword>
<dbReference type="InterPro" id="IPR013785">
    <property type="entry name" value="Aldolase_TIM"/>
</dbReference>
<dbReference type="InterPro" id="IPR005720">
    <property type="entry name" value="Dihydroorotate_DH_cat"/>
</dbReference>
<dbReference type="RefSeq" id="WP_105186420.1">
    <property type="nucleotide sequence ID" value="NZ_BAAAGO010000031.1"/>
</dbReference>
<dbReference type="GO" id="GO:0044205">
    <property type="term" value="P:'de novo' UMP biosynthetic process"/>
    <property type="evidence" value="ECO:0007669"/>
    <property type="project" value="UniProtKB-UniPathway"/>
</dbReference>
<evidence type="ECO:0000256" key="5">
    <source>
        <dbReference type="ARBA" id="ARBA00022975"/>
    </source>
</evidence>
<evidence type="ECO:0000259" key="7">
    <source>
        <dbReference type="Pfam" id="PF01180"/>
    </source>
</evidence>
<dbReference type="EMBL" id="LT985188">
    <property type="protein sequence ID" value="SPD87749.1"/>
    <property type="molecule type" value="Genomic_DNA"/>
</dbReference>
<name>A0A2N9JK11_9ACTN</name>
<dbReference type="Pfam" id="PF01180">
    <property type="entry name" value="DHO_dh"/>
    <property type="match status" value="1"/>
</dbReference>
<dbReference type="KEGG" id="mgg:MPLG2_2719"/>
<sequence length="339" mass="36306">MDLTTQYLGLTLRNPVVASAGPLSQTVAGVRELAAGGVGAIVMYSLFEEQVRRELLRDAELEQAHDESFAEALSYFPASAERAEPGVADRYVDLVRRAAQAVDVPVIASINGSSLGGWIEIARQLGDAGASAIELNIFLVPGDLRVTGDEVERQHLDIVTAVRRATDLPLAVKLSPFFSSPGNMALRLIEAGADGLVLFNRFIQPEVDVEALTVKPSVALSSRFEGRLPRTWIASLARHTNASLAATSGVEESSDVVRYLLAGADVVMSTSALVRHGAGYAHSLLMGLQDWMARHDYASVDQFRGLLAVPSDVDADAVARAGYVAALENARRVYGSIHR</sequence>
<dbReference type="PANTHER" id="PTHR48109:SF3">
    <property type="entry name" value="SLL0744 PROTEIN"/>
    <property type="match status" value="1"/>
</dbReference>
<evidence type="ECO:0000256" key="4">
    <source>
        <dbReference type="ARBA" id="ARBA00022643"/>
    </source>
</evidence>
<accession>A0A2N9JK11</accession>
<dbReference type="InterPro" id="IPR050074">
    <property type="entry name" value="DHO_dehydrogenase"/>
</dbReference>
<dbReference type="Gene3D" id="3.20.20.70">
    <property type="entry name" value="Aldolase class I"/>
    <property type="match status" value="1"/>
</dbReference>
<organism evidence="8 9">
    <name type="scientific">Micropruina glycogenica</name>
    <dbReference type="NCBI Taxonomy" id="75385"/>
    <lineage>
        <taxon>Bacteria</taxon>
        <taxon>Bacillati</taxon>
        <taxon>Actinomycetota</taxon>
        <taxon>Actinomycetes</taxon>
        <taxon>Propionibacteriales</taxon>
        <taxon>Nocardioidaceae</taxon>
        <taxon>Micropruina</taxon>
    </lineage>
</organism>